<evidence type="ECO:0000313" key="2">
    <source>
        <dbReference type="Proteomes" id="UP000316621"/>
    </source>
</evidence>
<dbReference type="Proteomes" id="UP000316621">
    <property type="component" value="Chromosome 6"/>
</dbReference>
<dbReference type="Gramene" id="RZC67618">
    <property type="protein sequence ID" value="RZC67618"/>
    <property type="gene ID" value="C5167_011304"/>
</dbReference>
<gene>
    <name evidence="1" type="ORF">C5167_011304</name>
</gene>
<organism evidence="1 2">
    <name type="scientific">Papaver somniferum</name>
    <name type="common">Opium poppy</name>
    <dbReference type="NCBI Taxonomy" id="3469"/>
    <lineage>
        <taxon>Eukaryota</taxon>
        <taxon>Viridiplantae</taxon>
        <taxon>Streptophyta</taxon>
        <taxon>Embryophyta</taxon>
        <taxon>Tracheophyta</taxon>
        <taxon>Spermatophyta</taxon>
        <taxon>Magnoliopsida</taxon>
        <taxon>Ranunculales</taxon>
        <taxon>Papaveraceae</taxon>
        <taxon>Papaveroideae</taxon>
        <taxon>Papaver</taxon>
    </lineage>
</organism>
<name>A0A4Y7K6L4_PAPSO</name>
<proteinExistence type="predicted"/>
<evidence type="ECO:0000313" key="1">
    <source>
        <dbReference type="EMBL" id="RZC67618.1"/>
    </source>
</evidence>
<dbReference type="EMBL" id="CM010720">
    <property type="protein sequence ID" value="RZC67618.1"/>
    <property type="molecule type" value="Genomic_DNA"/>
</dbReference>
<keyword evidence="2" id="KW-1185">Reference proteome</keyword>
<protein>
    <submittedName>
        <fullName evidence="1">Uncharacterized protein</fullName>
    </submittedName>
</protein>
<sequence length="31" mass="3413">MGYFQKTIEYTDGSAQQLAGKVQTENSADQC</sequence>
<accession>A0A4Y7K6L4</accession>
<reference evidence="1 2" key="1">
    <citation type="journal article" date="2018" name="Science">
        <title>The opium poppy genome and morphinan production.</title>
        <authorList>
            <person name="Guo L."/>
            <person name="Winzer T."/>
            <person name="Yang X."/>
            <person name="Li Y."/>
            <person name="Ning Z."/>
            <person name="He Z."/>
            <person name="Teodor R."/>
            <person name="Lu Y."/>
            <person name="Bowser T.A."/>
            <person name="Graham I.A."/>
            <person name="Ye K."/>
        </authorList>
    </citation>
    <scope>NUCLEOTIDE SEQUENCE [LARGE SCALE GENOMIC DNA]</scope>
    <source>
        <strain evidence="2">cv. HN1</strain>
        <tissue evidence="1">Leaves</tissue>
    </source>
</reference>
<dbReference type="AlphaFoldDB" id="A0A4Y7K6L4"/>